<dbReference type="SMART" id="SM00015">
    <property type="entry name" value="IQ"/>
    <property type="match status" value="1"/>
</dbReference>
<dbReference type="GO" id="GO:0030048">
    <property type="term" value="P:actin filament-based movement"/>
    <property type="evidence" value="ECO:0007669"/>
    <property type="project" value="TreeGrafter"/>
</dbReference>
<dbReference type="GO" id="GO:0005902">
    <property type="term" value="C:microvillus"/>
    <property type="evidence" value="ECO:0007669"/>
    <property type="project" value="TreeGrafter"/>
</dbReference>
<comment type="similarity">
    <text evidence="1 7">Belongs to the TRAFAC class myosin-kinesin ATPase superfamily. Myosin family.</text>
</comment>
<dbReference type="EMBL" id="UYYF01000563">
    <property type="protein sequence ID" value="VDM98592.1"/>
    <property type="molecule type" value="Genomic_DNA"/>
</dbReference>
<dbReference type="PROSITE" id="PS50096">
    <property type="entry name" value="IQ"/>
    <property type="match status" value="1"/>
</dbReference>
<dbReference type="Pfam" id="PF00063">
    <property type="entry name" value="Myosin_head"/>
    <property type="match status" value="2"/>
</dbReference>
<dbReference type="OMA" id="KGDYLNM"/>
<dbReference type="FunFam" id="1.20.58.530:FF:000004">
    <property type="entry name" value="Unconventional myosin ID"/>
    <property type="match status" value="1"/>
</dbReference>
<dbReference type="GO" id="GO:0005886">
    <property type="term" value="C:plasma membrane"/>
    <property type="evidence" value="ECO:0007669"/>
    <property type="project" value="TreeGrafter"/>
</dbReference>
<dbReference type="Gene3D" id="1.20.5.4820">
    <property type="match status" value="1"/>
</dbReference>
<dbReference type="PANTHER" id="PTHR13140">
    <property type="entry name" value="MYOSIN"/>
    <property type="match status" value="1"/>
</dbReference>
<dbReference type="Gene3D" id="1.20.58.530">
    <property type="match status" value="1"/>
</dbReference>
<evidence type="ECO:0000256" key="1">
    <source>
        <dbReference type="ARBA" id="ARBA00008314"/>
    </source>
</evidence>
<evidence type="ECO:0000256" key="6">
    <source>
        <dbReference type="ARBA" id="ARBA00023203"/>
    </source>
</evidence>
<keyword evidence="8" id="KW-0472">Membrane</keyword>
<gene>
    <name evidence="11" type="ORF">TCLT_LOCUS2564</name>
</gene>
<dbReference type="GO" id="GO:0005546">
    <property type="term" value="F:phosphatidylinositol-4,5-bisphosphate binding"/>
    <property type="evidence" value="ECO:0007669"/>
    <property type="project" value="UniProtKB-ARBA"/>
</dbReference>
<accession>A0A0N5CQR3</accession>
<dbReference type="STRING" id="103827.A0A0N5CQR3"/>
<keyword evidence="12" id="KW-1185">Reference proteome</keyword>
<dbReference type="SMART" id="SM00242">
    <property type="entry name" value="MYSc"/>
    <property type="match status" value="1"/>
</dbReference>
<evidence type="ECO:0000259" key="9">
    <source>
        <dbReference type="PROSITE" id="PS51456"/>
    </source>
</evidence>
<sequence>IFSINIEFDYSRVVRQQKGERNFHIFYQVLAGLDSDTLKALHLQSDSRTYFYLNQGKTAIVVCFAVLILASILLLGNLKFIESNKNVDGSWILNQDELHSCAEILQVQTEDKEIKVVNFQVVAAKGDVVAKRHNVNAAEYTRDALAKAIYERLFTWIIEKINQAITVENNKKAHQKTVIGVLDIYGFEIFAINSFEQLCINYCNEKLQQLFIELVLKQEQEEYKQEGIEWEHIQYFNNKEICDLVEIPPLGILPILDEACYSVGFVFLGEMDKVLSKNHYYTSRQVKPADKTLMFDRDFRIAHYAGDVTYSVIGFIDKNRDTLYQDLKRLLYNSKNEILHEIFPDGAKLVTEVNKRPQTAATIFKNSMSELVQQLYAKEPHYVRCIKPNETKSSTVFDTKTVEHQVRYLGLLENVRVRRAGFAYRISYERFLQRYKMLCASTWPNPREGTPKDNTNILLENQNLLQDCANGRTKLFIRSPRTVSMLEDMRMQKMPEIILILQKHWRGALGRRHFRQIRSVYNIMYRFRKYKLRKYLAQLCEYFSDAKEQKDLGSKVQWPDPPKGFESFVEKLEQLYNVWRVKMIIKRMPPILKESWTEKFAAFRELSYKREQWGILRSWKGDYLNMDEEIKPPGQKYDYVQQLENLRRENNFSKVLFSSYIQKFNRYNKSSFRVLLITDQFIAKLDSKKFKIMKKLLFQGIPLTGLSVSPENDNTIVFHNGTNDFVGCLYNTKNEDRVGEVVGILCVQYEKQFQKKLPVVVGKLQCTLGSKDRYIRVDVSDQIIDGYSKFRKHGGTQIDLTCPVVSS</sequence>
<dbReference type="InterPro" id="IPR000048">
    <property type="entry name" value="IQ_motif_EF-hand-BS"/>
</dbReference>
<proteinExistence type="inferred from homology"/>
<reference evidence="11 12" key="2">
    <citation type="submission" date="2018-11" db="EMBL/GenBank/DDBJ databases">
        <authorList>
            <consortium name="Pathogen Informatics"/>
        </authorList>
    </citation>
    <scope>NUCLEOTIDE SEQUENCE [LARGE SCALE GENOMIC DNA]</scope>
</reference>
<keyword evidence="5" id="KW-0505">Motor protein</keyword>
<dbReference type="InterPro" id="IPR036961">
    <property type="entry name" value="Kinesin_motor_dom_sf"/>
</dbReference>
<comment type="caution">
    <text evidence="7">Lacks conserved residue(s) required for the propagation of feature annotation.</text>
</comment>
<dbReference type="PROSITE" id="PS51757">
    <property type="entry name" value="TH1"/>
    <property type="match status" value="1"/>
</dbReference>
<feature type="transmembrane region" description="Helical" evidence="8">
    <location>
        <begin position="58"/>
        <end position="78"/>
    </location>
</feature>
<dbReference type="InterPro" id="IPR010926">
    <property type="entry name" value="Myosin_TH1"/>
</dbReference>
<dbReference type="GO" id="GO:0051015">
    <property type="term" value="F:actin filament binding"/>
    <property type="evidence" value="ECO:0007669"/>
    <property type="project" value="TreeGrafter"/>
</dbReference>
<dbReference type="GO" id="GO:0007015">
    <property type="term" value="P:actin filament organization"/>
    <property type="evidence" value="ECO:0007669"/>
    <property type="project" value="TreeGrafter"/>
</dbReference>
<dbReference type="WBParaSite" id="TCLT_0000256301-mRNA-1">
    <property type="protein sequence ID" value="TCLT_0000256301-mRNA-1"/>
    <property type="gene ID" value="TCLT_0000256301"/>
</dbReference>
<keyword evidence="6 7" id="KW-0009">Actin-binding</keyword>
<keyword evidence="8" id="KW-1133">Transmembrane helix</keyword>
<evidence type="ECO:0000256" key="7">
    <source>
        <dbReference type="PROSITE-ProRule" id="PRU00782"/>
    </source>
</evidence>
<reference evidence="13" key="1">
    <citation type="submission" date="2017-02" db="UniProtKB">
        <authorList>
            <consortium name="WormBaseParasite"/>
        </authorList>
    </citation>
    <scope>IDENTIFICATION</scope>
</reference>
<evidence type="ECO:0000256" key="3">
    <source>
        <dbReference type="ARBA" id="ARBA00022840"/>
    </source>
</evidence>
<dbReference type="GO" id="GO:0016459">
    <property type="term" value="C:myosin complex"/>
    <property type="evidence" value="ECO:0007669"/>
    <property type="project" value="UniProtKB-KW"/>
</dbReference>
<dbReference type="GO" id="GO:0005737">
    <property type="term" value="C:cytoplasm"/>
    <property type="evidence" value="ECO:0007669"/>
    <property type="project" value="TreeGrafter"/>
</dbReference>
<dbReference type="Proteomes" id="UP000276776">
    <property type="component" value="Unassembled WGS sequence"/>
</dbReference>
<protein>
    <submittedName>
        <fullName evidence="13">Myosin motor domain-containing protein</fullName>
    </submittedName>
</protein>
<keyword evidence="4 7" id="KW-0518">Myosin</keyword>
<keyword evidence="8" id="KW-0812">Transmembrane</keyword>
<dbReference type="OrthoDB" id="6108017at2759"/>
<evidence type="ECO:0000313" key="12">
    <source>
        <dbReference type="Proteomes" id="UP000276776"/>
    </source>
</evidence>
<dbReference type="PANTHER" id="PTHR13140:SF713">
    <property type="entry name" value="UNCONVENTIONAL MYOSIN ID"/>
    <property type="match status" value="1"/>
</dbReference>
<name>A0A0N5CQR3_THECL</name>
<evidence type="ECO:0000256" key="5">
    <source>
        <dbReference type="ARBA" id="ARBA00023175"/>
    </source>
</evidence>
<dbReference type="InterPro" id="IPR001609">
    <property type="entry name" value="Myosin_head_motor_dom-like"/>
</dbReference>
<dbReference type="Pfam" id="PF06017">
    <property type="entry name" value="Myosin_TH1"/>
    <property type="match status" value="1"/>
</dbReference>
<dbReference type="AlphaFoldDB" id="A0A0N5CQR3"/>
<evidence type="ECO:0000256" key="4">
    <source>
        <dbReference type="ARBA" id="ARBA00023123"/>
    </source>
</evidence>
<dbReference type="PROSITE" id="PS51456">
    <property type="entry name" value="MYOSIN_MOTOR"/>
    <property type="match status" value="1"/>
</dbReference>
<feature type="region of interest" description="Actin-binding" evidence="7">
    <location>
        <begin position="368"/>
        <end position="390"/>
    </location>
</feature>
<feature type="domain" description="TH1" evidence="10">
    <location>
        <begin position="608"/>
        <end position="804"/>
    </location>
</feature>
<keyword evidence="3" id="KW-0067">ATP-binding</keyword>
<dbReference type="GO" id="GO:0000146">
    <property type="term" value="F:microfilament motor activity"/>
    <property type="evidence" value="ECO:0007669"/>
    <property type="project" value="TreeGrafter"/>
</dbReference>
<dbReference type="InterPro" id="IPR027417">
    <property type="entry name" value="P-loop_NTPase"/>
</dbReference>
<dbReference type="GO" id="GO:0006897">
    <property type="term" value="P:endocytosis"/>
    <property type="evidence" value="ECO:0007669"/>
    <property type="project" value="TreeGrafter"/>
</dbReference>
<evidence type="ECO:0000256" key="2">
    <source>
        <dbReference type="ARBA" id="ARBA00022741"/>
    </source>
</evidence>
<dbReference type="GO" id="GO:0005524">
    <property type="term" value="F:ATP binding"/>
    <property type="evidence" value="ECO:0007669"/>
    <property type="project" value="UniProtKB-KW"/>
</dbReference>
<organism evidence="13">
    <name type="scientific">Thelazia callipaeda</name>
    <name type="common">Oriental eyeworm</name>
    <name type="synonym">Parasitic nematode</name>
    <dbReference type="NCBI Taxonomy" id="103827"/>
    <lineage>
        <taxon>Eukaryota</taxon>
        <taxon>Metazoa</taxon>
        <taxon>Ecdysozoa</taxon>
        <taxon>Nematoda</taxon>
        <taxon>Chromadorea</taxon>
        <taxon>Rhabditida</taxon>
        <taxon>Spirurina</taxon>
        <taxon>Spiruromorpha</taxon>
        <taxon>Thelazioidea</taxon>
        <taxon>Thelaziidae</taxon>
        <taxon>Thelazia</taxon>
    </lineage>
</organism>
<dbReference type="Gene3D" id="3.40.850.10">
    <property type="entry name" value="Kinesin motor domain"/>
    <property type="match status" value="2"/>
</dbReference>
<dbReference type="Gene3D" id="1.20.120.720">
    <property type="entry name" value="Myosin VI head, motor domain, U50 subdomain"/>
    <property type="match status" value="1"/>
</dbReference>
<dbReference type="SUPFAM" id="SSF52540">
    <property type="entry name" value="P-loop containing nucleoside triphosphate hydrolases"/>
    <property type="match status" value="1"/>
</dbReference>
<feature type="domain" description="Myosin motor" evidence="9">
    <location>
        <begin position="1"/>
        <end position="491"/>
    </location>
</feature>
<dbReference type="PRINTS" id="PR00193">
    <property type="entry name" value="MYOSINHEAVY"/>
</dbReference>
<evidence type="ECO:0000259" key="10">
    <source>
        <dbReference type="PROSITE" id="PS51757"/>
    </source>
</evidence>
<evidence type="ECO:0000256" key="8">
    <source>
        <dbReference type="SAM" id="Phobius"/>
    </source>
</evidence>
<evidence type="ECO:0000313" key="11">
    <source>
        <dbReference type="EMBL" id="VDM98592.1"/>
    </source>
</evidence>
<keyword evidence="2" id="KW-0547">Nucleotide-binding</keyword>
<evidence type="ECO:0000313" key="13">
    <source>
        <dbReference type="WBParaSite" id="TCLT_0000256301-mRNA-1"/>
    </source>
</evidence>
<dbReference type="GO" id="GO:0007368">
    <property type="term" value="P:determination of left/right symmetry"/>
    <property type="evidence" value="ECO:0007669"/>
    <property type="project" value="UniProtKB-ARBA"/>
</dbReference>